<gene>
    <name evidence="4" type="ORF">ESZ00_00985</name>
</gene>
<dbReference type="Pfam" id="PF13517">
    <property type="entry name" value="FG-GAP_3"/>
    <property type="match status" value="2"/>
</dbReference>
<feature type="signal peptide" evidence="2">
    <location>
        <begin position="1"/>
        <end position="21"/>
    </location>
</feature>
<dbReference type="InterPro" id="IPR011519">
    <property type="entry name" value="UnbV_ASPIC"/>
</dbReference>
<sequence length="587" mass="63052">MSGRCWFLFVCVIGICGIAMGQAQSAKSQPYPPNRAHPGPAWFVDVAQTAGLTMQNINGDAATKKYIIETTGGGVAILDYDHDGWPDIFLVNGTAFPFEPHPDTPPTSHLYHNNHDGTFTDVTKQAGLTATGWGQGACVGDYDNDGWDDLYVTYYGKNRLYHNEHNGTFKEVAETAGVAGTGAEWGTGCAFVDYDRDGKLDLMVANYVHFDLATIPKPGEGVMCLWKGTPVMCGPRGLPHTTNILYHNVGDGKFEDVSAASGITKTNAHYCFSVSTLDYDDDGWPDIYVACDSTPSILYRNRHDGTFIDAASDAGVAYDEDGREQAGMGSAIGDYNGDGRPDIFKTNFSDDVSSLYRNDGGGMFTSTIREAGLGLNTQYLGWGVAFMDVENDGWPDVLIANGHVYPEVDTAHLGSTYREPRLFYSNRGDGTFKDLSRDAGPGATMPASSRGLATADLWNDGRVEAVINNIDGTPLLLVNEAANSNHWIGVILEGTASNRDGIGAKVTVHAGSRSFVQEVRSGSTYISSSDLRLHFGLGSTSSAESIDVRWPSGREEIYNHAIVGSQVDRFVTLVEGRGASASAVAGK</sequence>
<evidence type="ECO:0000259" key="3">
    <source>
        <dbReference type="Pfam" id="PF07593"/>
    </source>
</evidence>
<dbReference type="Gene3D" id="2.130.10.130">
    <property type="entry name" value="Integrin alpha, N-terminal"/>
    <property type="match status" value="2"/>
</dbReference>
<evidence type="ECO:0000313" key="4">
    <source>
        <dbReference type="EMBL" id="RXS96562.1"/>
    </source>
</evidence>
<dbReference type="Proteomes" id="UP000290253">
    <property type="component" value="Unassembled WGS sequence"/>
</dbReference>
<reference evidence="4 5" key="1">
    <citation type="journal article" date="2016" name="Int. J. Syst. Evol. Microbiol.">
        <title>Acidipila dinghuensis sp. nov., an acidobacterium isolated from forest soil.</title>
        <authorList>
            <person name="Jiang Y.W."/>
            <person name="Wang J."/>
            <person name="Chen M.H."/>
            <person name="Lv Y.Y."/>
            <person name="Qiu L.H."/>
        </authorList>
    </citation>
    <scope>NUCLEOTIDE SEQUENCE [LARGE SCALE GENOMIC DNA]</scope>
    <source>
        <strain evidence="4 5">DHOF10</strain>
    </source>
</reference>
<organism evidence="4 5">
    <name type="scientific">Silvibacterium dinghuense</name>
    <dbReference type="NCBI Taxonomy" id="1560006"/>
    <lineage>
        <taxon>Bacteria</taxon>
        <taxon>Pseudomonadati</taxon>
        <taxon>Acidobacteriota</taxon>
        <taxon>Terriglobia</taxon>
        <taxon>Terriglobales</taxon>
        <taxon>Acidobacteriaceae</taxon>
        <taxon>Silvibacterium</taxon>
    </lineage>
</organism>
<comment type="caution">
    <text evidence="4">The sequence shown here is derived from an EMBL/GenBank/DDBJ whole genome shotgun (WGS) entry which is preliminary data.</text>
</comment>
<evidence type="ECO:0000256" key="2">
    <source>
        <dbReference type="SAM" id="SignalP"/>
    </source>
</evidence>
<dbReference type="OrthoDB" id="5481797at2"/>
<dbReference type="PANTHER" id="PTHR16026:SF0">
    <property type="entry name" value="CARTILAGE ACIDIC PROTEIN 1"/>
    <property type="match status" value="1"/>
</dbReference>
<dbReference type="InterPro" id="IPR028994">
    <property type="entry name" value="Integrin_alpha_N"/>
</dbReference>
<dbReference type="SUPFAM" id="SSF69318">
    <property type="entry name" value="Integrin alpha N-terminal domain"/>
    <property type="match status" value="1"/>
</dbReference>
<proteinExistence type="predicted"/>
<dbReference type="PANTHER" id="PTHR16026">
    <property type="entry name" value="CARTILAGE ACIDIC PROTEIN 1"/>
    <property type="match status" value="1"/>
</dbReference>
<dbReference type="AlphaFoldDB" id="A0A4V1NVN7"/>
<dbReference type="EMBL" id="SDMK01000001">
    <property type="protein sequence ID" value="RXS96562.1"/>
    <property type="molecule type" value="Genomic_DNA"/>
</dbReference>
<accession>A0A4V1NVN7</accession>
<evidence type="ECO:0000256" key="1">
    <source>
        <dbReference type="ARBA" id="ARBA00022729"/>
    </source>
</evidence>
<dbReference type="InterPro" id="IPR013517">
    <property type="entry name" value="FG-GAP"/>
</dbReference>
<dbReference type="InterPro" id="IPR027039">
    <property type="entry name" value="Crtac1"/>
</dbReference>
<protein>
    <submittedName>
        <fullName evidence="4">CRTAC1 family protein</fullName>
    </submittedName>
</protein>
<keyword evidence="5" id="KW-1185">Reference proteome</keyword>
<dbReference type="Pfam" id="PF07593">
    <property type="entry name" value="UnbV_ASPIC"/>
    <property type="match status" value="1"/>
</dbReference>
<feature type="domain" description="ASPIC/UnbV" evidence="3">
    <location>
        <begin position="501"/>
        <end position="561"/>
    </location>
</feature>
<keyword evidence="1 2" id="KW-0732">Signal</keyword>
<evidence type="ECO:0000313" key="5">
    <source>
        <dbReference type="Proteomes" id="UP000290253"/>
    </source>
</evidence>
<name>A0A4V1NVN7_9BACT</name>
<feature type="chain" id="PRO_5020949871" evidence="2">
    <location>
        <begin position="22"/>
        <end position="587"/>
    </location>
</feature>